<evidence type="ECO:0000313" key="1">
    <source>
        <dbReference type="EMBL" id="OPJ89448.1"/>
    </source>
</evidence>
<dbReference type="Proteomes" id="UP000190648">
    <property type="component" value="Unassembled WGS sequence"/>
</dbReference>
<proteinExistence type="predicted"/>
<accession>A0A1V4KYV9</accession>
<protein>
    <submittedName>
        <fullName evidence="1">Uncharacterized protein</fullName>
    </submittedName>
</protein>
<comment type="caution">
    <text evidence="1">The sequence shown here is derived from an EMBL/GenBank/DDBJ whole genome shotgun (WGS) entry which is preliminary data.</text>
</comment>
<dbReference type="AlphaFoldDB" id="A0A1V4KYV9"/>
<keyword evidence="2" id="KW-1185">Reference proteome</keyword>
<organism evidence="1 2">
    <name type="scientific">Patagioenas fasciata monilis</name>
    <dbReference type="NCBI Taxonomy" id="372326"/>
    <lineage>
        <taxon>Eukaryota</taxon>
        <taxon>Metazoa</taxon>
        <taxon>Chordata</taxon>
        <taxon>Craniata</taxon>
        <taxon>Vertebrata</taxon>
        <taxon>Euteleostomi</taxon>
        <taxon>Archelosauria</taxon>
        <taxon>Archosauria</taxon>
        <taxon>Dinosauria</taxon>
        <taxon>Saurischia</taxon>
        <taxon>Theropoda</taxon>
        <taxon>Coelurosauria</taxon>
        <taxon>Aves</taxon>
        <taxon>Neognathae</taxon>
        <taxon>Neoaves</taxon>
        <taxon>Columbimorphae</taxon>
        <taxon>Columbiformes</taxon>
        <taxon>Columbidae</taxon>
        <taxon>Patagioenas</taxon>
    </lineage>
</organism>
<gene>
    <name evidence="1" type="ORF">AV530_003674</name>
</gene>
<sequence length="178" mass="19919">MVTAHNHVLLCLRLEYNLSFLPLDGDRYILLCQELDQILLPLAANTRLTALPEAELPVPDLFTIPGASEVLTELQPVIFDPGKGGDWTERLTMWQEMLPLSQAALLSLIACGAEGLQEIYGRDTMPESLQFSHGYQSGATPAENLWNAIWRMCICVCKTSYYCYFSCVCVCTEGSWFC</sequence>
<dbReference type="EMBL" id="LSYS01001150">
    <property type="protein sequence ID" value="OPJ89448.1"/>
    <property type="molecule type" value="Genomic_DNA"/>
</dbReference>
<reference evidence="1 2" key="1">
    <citation type="submission" date="2016-02" db="EMBL/GenBank/DDBJ databases">
        <title>Band-tailed pigeon sequencing and assembly.</title>
        <authorList>
            <person name="Soares A.E."/>
            <person name="Novak B.J."/>
            <person name="Rice E.S."/>
            <person name="O'Connell B."/>
            <person name="Chang D."/>
            <person name="Weber S."/>
            <person name="Shapiro B."/>
        </authorList>
    </citation>
    <scope>NUCLEOTIDE SEQUENCE [LARGE SCALE GENOMIC DNA]</scope>
    <source>
        <strain evidence="1">BTP2013</strain>
        <tissue evidence="1">Blood</tissue>
    </source>
</reference>
<evidence type="ECO:0000313" key="2">
    <source>
        <dbReference type="Proteomes" id="UP000190648"/>
    </source>
</evidence>
<name>A0A1V4KYV9_PATFA</name>